<protein>
    <submittedName>
        <fullName evidence="2">5-methylcytosine-specific restriction endonuclease McrA</fullName>
    </submittedName>
</protein>
<keyword evidence="2" id="KW-0255">Endonuclease</keyword>
<accession>A0A327YXC1</accession>
<name>A0A327YXC1_9ACTN</name>
<dbReference type="Pfam" id="PF14279">
    <property type="entry name" value="HNH_5"/>
    <property type="match status" value="1"/>
</dbReference>
<evidence type="ECO:0000259" key="1">
    <source>
        <dbReference type="SMART" id="SM00507"/>
    </source>
</evidence>
<dbReference type="GO" id="GO:0004519">
    <property type="term" value="F:endonuclease activity"/>
    <property type="evidence" value="ECO:0007669"/>
    <property type="project" value="UniProtKB-KW"/>
</dbReference>
<dbReference type="RefSeq" id="WP_111654726.1">
    <property type="nucleotide sequence ID" value="NZ_JACHWI010000014.1"/>
</dbReference>
<keyword evidence="3" id="KW-1185">Reference proteome</keyword>
<gene>
    <name evidence="2" type="ORF">B0I29_12860</name>
</gene>
<dbReference type="OrthoDB" id="9802901at2"/>
<dbReference type="CDD" id="cd00085">
    <property type="entry name" value="HNHc"/>
    <property type="match status" value="1"/>
</dbReference>
<dbReference type="PANTHER" id="PTHR33877:SF2">
    <property type="entry name" value="OS07G0170200 PROTEIN"/>
    <property type="match status" value="1"/>
</dbReference>
<sequence>MTDVLVLNADEMPLQRVSLRHAIRMLVRQVAEVAEAQPDKLIGVYPMPTAVRLVRYVVTRWRHARTGPAWSKQGVLKRDNRRCAYCAGRADTVDHILPVSRAGRNTWANTVAACSPCNQRKADRTPDEARMRLLVQPATPAWATLAHR</sequence>
<dbReference type="SMART" id="SM00507">
    <property type="entry name" value="HNHc"/>
    <property type="match status" value="1"/>
</dbReference>
<keyword evidence="2" id="KW-0378">Hydrolase</keyword>
<dbReference type="InterPro" id="IPR029471">
    <property type="entry name" value="HNH_5"/>
</dbReference>
<feature type="domain" description="HNH nuclease" evidence="1">
    <location>
        <begin position="70"/>
        <end position="119"/>
    </location>
</feature>
<comment type="caution">
    <text evidence="2">The sequence shown here is derived from an EMBL/GenBank/DDBJ whole genome shotgun (WGS) entry which is preliminary data.</text>
</comment>
<organism evidence="2 3">
    <name type="scientific">Actinoplanes lutulentus</name>
    <dbReference type="NCBI Taxonomy" id="1287878"/>
    <lineage>
        <taxon>Bacteria</taxon>
        <taxon>Bacillati</taxon>
        <taxon>Actinomycetota</taxon>
        <taxon>Actinomycetes</taxon>
        <taxon>Micromonosporales</taxon>
        <taxon>Micromonosporaceae</taxon>
        <taxon>Actinoplanes</taxon>
    </lineage>
</organism>
<dbReference type="Gene3D" id="1.10.30.50">
    <property type="match status" value="1"/>
</dbReference>
<dbReference type="AlphaFoldDB" id="A0A327YXC1"/>
<dbReference type="Proteomes" id="UP000249341">
    <property type="component" value="Unassembled WGS sequence"/>
</dbReference>
<dbReference type="InterPro" id="IPR003615">
    <property type="entry name" value="HNH_nuc"/>
</dbReference>
<evidence type="ECO:0000313" key="2">
    <source>
        <dbReference type="EMBL" id="RAK26226.1"/>
    </source>
</evidence>
<evidence type="ECO:0000313" key="3">
    <source>
        <dbReference type="Proteomes" id="UP000249341"/>
    </source>
</evidence>
<dbReference type="EMBL" id="QLMJ01000028">
    <property type="protein sequence ID" value="RAK26226.1"/>
    <property type="molecule type" value="Genomic_DNA"/>
</dbReference>
<reference evidence="2 3" key="1">
    <citation type="submission" date="2018-06" db="EMBL/GenBank/DDBJ databases">
        <title>Genomic Encyclopedia of Type Strains, Phase III (KMG-III): the genomes of soil and plant-associated and newly described type strains.</title>
        <authorList>
            <person name="Whitman W."/>
        </authorList>
    </citation>
    <scope>NUCLEOTIDE SEQUENCE [LARGE SCALE GENOMIC DNA]</scope>
    <source>
        <strain evidence="2 3">CGMCC 4.7090</strain>
    </source>
</reference>
<proteinExistence type="predicted"/>
<dbReference type="InterPro" id="IPR052892">
    <property type="entry name" value="NA-targeting_endonuclease"/>
</dbReference>
<keyword evidence="2" id="KW-0540">Nuclease</keyword>
<dbReference type="PANTHER" id="PTHR33877">
    <property type="entry name" value="SLL1193 PROTEIN"/>
    <property type="match status" value="1"/>
</dbReference>